<dbReference type="EMBL" id="JAVJGV010000341">
    <property type="protein sequence ID" value="MDR5604323.1"/>
    <property type="molecule type" value="Genomic_DNA"/>
</dbReference>
<comment type="caution">
    <text evidence="1">The sequence shown here is derived from an EMBL/GenBank/DDBJ whole genome shotgun (WGS) entry which is preliminary data.</text>
</comment>
<organism evidence="1 2">
    <name type="scientific">Staphylococcus coagulans</name>
    <dbReference type="NCBI Taxonomy" id="74706"/>
    <lineage>
        <taxon>Bacteria</taxon>
        <taxon>Bacillati</taxon>
        <taxon>Bacillota</taxon>
        <taxon>Bacilli</taxon>
        <taxon>Bacillales</taxon>
        <taxon>Staphylococcaceae</taxon>
        <taxon>Staphylococcus</taxon>
    </lineage>
</organism>
<evidence type="ECO:0000313" key="2">
    <source>
        <dbReference type="Proteomes" id="UP001255050"/>
    </source>
</evidence>
<reference evidence="1 2" key="1">
    <citation type="submission" date="2023-08" db="EMBL/GenBank/DDBJ databases">
        <title>Whole genome sequencing of Staphylococcus coagulans NN-2474.</title>
        <authorList>
            <person name="Kropotov V.S."/>
            <person name="Boriskina E.V."/>
            <person name="Gordinskaya N.A."/>
            <person name="Shkurkina I.S."/>
            <person name="Kryazhev D.V."/>
            <person name="Alekseeva A.E."/>
            <person name="Makhova M.A."/>
        </authorList>
    </citation>
    <scope>NUCLEOTIDE SEQUENCE [LARGE SCALE GENOMIC DNA]</scope>
    <source>
        <strain evidence="1 2">NN-2474</strain>
    </source>
</reference>
<sequence>MKQGKLEVVKQVMARVNVNILGISELKWAGIGEFNSDDHYIYYCGQESLRRNGVAIMVNKRVRNAVLG</sequence>
<feature type="non-terminal residue" evidence="1">
    <location>
        <position position="68"/>
    </location>
</feature>
<evidence type="ECO:0000313" key="1">
    <source>
        <dbReference type="EMBL" id="MDR5604323.1"/>
    </source>
</evidence>
<dbReference type="Proteomes" id="UP001255050">
    <property type="component" value="Unassembled WGS sequence"/>
</dbReference>
<dbReference type="RefSeq" id="WP_309552633.1">
    <property type="nucleotide sequence ID" value="NZ_JAVJGV010000341.1"/>
</dbReference>
<accession>A0ABU1F1S1</accession>
<name>A0ABU1F1S1_9STAP</name>
<protein>
    <submittedName>
        <fullName evidence="1">Uncharacterized protein</fullName>
    </submittedName>
</protein>
<gene>
    <name evidence="1" type="ORF">RCO12_13100</name>
</gene>
<keyword evidence="2" id="KW-1185">Reference proteome</keyword>
<proteinExistence type="predicted"/>